<evidence type="ECO:0000313" key="2">
    <source>
        <dbReference type="Proteomes" id="UP000823399"/>
    </source>
</evidence>
<evidence type="ECO:0000313" key="1">
    <source>
        <dbReference type="EMBL" id="KAG2103709.1"/>
    </source>
</evidence>
<organism evidence="1 2">
    <name type="scientific">Suillus discolor</name>
    <dbReference type="NCBI Taxonomy" id="1912936"/>
    <lineage>
        <taxon>Eukaryota</taxon>
        <taxon>Fungi</taxon>
        <taxon>Dikarya</taxon>
        <taxon>Basidiomycota</taxon>
        <taxon>Agaricomycotina</taxon>
        <taxon>Agaricomycetes</taxon>
        <taxon>Agaricomycetidae</taxon>
        <taxon>Boletales</taxon>
        <taxon>Suillineae</taxon>
        <taxon>Suillaceae</taxon>
        <taxon>Suillus</taxon>
    </lineage>
</organism>
<accession>A0A9P7JRZ9</accession>
<protein>
    <submittedName>
        <fullName evidence="1">Uncharacterized protein</fullName>
    </submittedName>
</protein>
<reference evidence="1" key="1">
    <citation type="journal article" date="2020" name="New Phytol.">
        <title>Comparative genomics reveals dynamic genome evolution in host specialist ectomycorrhizal fungi.</title>
        <authorList>
            <person name="Lofgren L.A."/>
            <person name="Nguyen N.H."/>
            <person name="Vilgalys R."/>
            <person name="Ruytinx J."/>
            <person name="Liao H.L."/>
            <person name="Branco S."/>
            <person name="Kuo A."/>
            <person name="LaButti K."/>
            <person name="Lipzen A."/>
            <person name="Andreopoulos W."/>
            <person name="Pangilinan J."/>
            <person name="Riley R."/>
            <person name="Hundley H."/>
            <person name="Na H."/>
            <person name="Barry K."/>
            <person name="Grigoriev I.V."/>
            <person name="Stajich J.E."/>
            <person name="Kennedy P.G."/>
        </authorList>
    </citation>
    <scope>NUCLEOTIDE SEQUENCE</scope>
    <source>
        <strain evidence="1">FC423</strain>
    </source>
</reference>
<gene>
    <name evidence="1" type="ORF">F5147DRAFT_775835</name>
</gene>
<dbReference type="AlphaFoldDB" id="A0A9P7JRZ9"/>
<dbReference type="EMBL" id="JABBWM010000043">
    <property type="protein sequence ID" value="KAG2103709.1"/>
    <property type="molecule type" value="Genomic_DNA"/>
</dbReference>
<name>A0A9P7JRZ9_9AGAM</name>
<comment type="caution">
    <text evidence="1">The sequence shown here is derived from an EMBL/GenBank/DDBJ whole genome shotgun (WGS) entry which is preliminary data.</text>
</comment>
<sequence>MQITAPELYCVTPDVGTRKAIFLKAICFPMREARSRTAYVCTIIPSKESTRNPRFPSVEAILGSQHPICSCYVRVNVTDLQRGETFIVFFQFTATLPTNDSLEASFPDLEWRGGILAMRLAIQRTVIDCSRAITRGRDEHIPMKFPSEIVFTATA</sequence>
<dbReference type="GeneID" id="64704038"/>
<dbReference type="OrthoDB" id="2638790at2759"/>
<dbReference type="RefSeq" id="XP_041290606.1">
    <property type="nucleotide sequence ID" value="XM_041441779.1"/>
</dbReference>
<keyword evidence="2" id="KW-1185">Reference proteome</keyword>
<proteinExistence type="predicted"/>
<dbReference type="Proteomes" id="UP000823399">
    <property type="component" value="Unassembled WGS sequence"/>
</dbReference>